<comment type="subcellular location">
    <subcellularLocation>
        <location evidence="1">Nucleus</location>
    </subcellularLocation>
</comment>
<dbReference type="InterPro" id="IPR045076">
    <property type="entry name" value="MutS"/>
</dbReference>
<evidence type="ECO:0000256" key="10">
    <source>
        <dbReference type="RuleBase" id="RU003756"/>
    </source>
</evidence>
<reference evidence="13 14" key="1">
    <citation type="submission" date="2014-09" db="EMBL/GenBank/DDBJ databases">
        <authorList>
            <person name="Magalhaes I.L.F."/>
            <person name="Oliveira U."/>
            <person name="Santos F.R."/>
            <person name="Vidigal T.H.D.A."/>
            <person name="Brescovit A.D."/>
            <person name="Santos A.J."/>
        </authorList>
    </citation>
    <scope>NUCLEOTIDE SEQUENCE [LARGE SCALE GENOMIC DNA]</scope>
</reference>
<dbReference type="PANTHER" id="PTHR11361:SF35">
    <property type="entry name" value="DNA MISMATCH REPAIR PROTEIN MSH2"/>
    <property type="match status" value="1"/>
</dbReference>
<dbReference type="GO" id="GO:0006312">
    <property type="term" value="P:mitotic recombination"/>
    <property type="evidence" value="ECO:0007669"/>
    <property type="project" value="TreeGrafter"/>
</dbReference>
<keyword evidence="6 10" id="KW-0238">DNA-binding</keyword>
<dbReference type="GO" id="GO:0005524">
    <property type="term" value="F:ATP binding"/>
    <property type="evidence" value="ECO:0007669"/>
    <property type="project" value="UniProtKB-KW"/>
</dbReference>
<evidence type="ECO:0000313" key="13">
    <source>
        <dbReference type="EMBL" id="CEH12714.1"/>
    </source>
</evidence>
<feature type="region of interest" description="Disordered" evidence="11">
    <location>
        <begin position="931"/>
        <end position="954"/>
    </location>
</feature>
<comment type="function">
    <text evidence="10">Component of the post-replicative DNA mismatch repair system (MMR).</text>
</comment>
<evidence type="ECO:0000256" key="4">
    <source>
        <dbReference type="ARBA" id="ARBA00022763"/>
    </source>
</evidence>
<dbReference type="FunFam" id="3.40.1170.10:FF:000003">
    <property type="entry name" value="DNA mismatch repair protein"/>
    <property type="match status" value="1"/>
</dbReference>
<accession>A0A0N7L939</accession>
<evidence type="ECO:0000256" key="8">
    <source>
        <dbReference type="ARBA" id="ARBA00023242"/>
    </source>
</evidence>
<dbReference type="Pfam" id="PF05188">
    <property type="entry name" value="MutS_II"/>
    <property type="match status" value="1"/>
</dbReference>
<evidence type="ECO:0000256" key="3">
    <source>
        <dbReference type="ARBA" id="ARBA00022741"/>
    </source>
</evidence>
<comment type="subunit">
    <text evidence="9">Heterodimer of msh2 and msh6.</text>
</comment>
<dbReference type="Pfam" id="PF05192">
    <property type="entry name" value="MutS_III"/>
    <property type="match status" value="1"/>
</dbReference>
<evidence type="ECO:0000313" key="14">
    <source>
        <dbReference type="Proteomes" id="UP000054845"/>
    </source>
</evidence>
<dbReference type="InterPro" id="IPR036187">
    <property type="entry name" value="DNA_mismatch_repair_MutS_sf"/>
</dbReference>
<dbReference type="FunFam" id="3.30.420.110:FF:000002">
    <property type="entry name" value="DNA mismatch repair protein"/>
    <property type="match status" value="1"/>
</dbReference>
<dbReference type="GO" id="GO:0030983">
    <property type="term" value="F:mismatched DNA binding"/>
    <property type="evidence" value="ECO:0007669"/>
    <property type="project" value="InterPro"/>
</dbReference>
<dbReference type="SMART" id="SM00533">
    <property type="entry name" value="MUTSd"/>
    <property type="match status" value="1"/>
</dbReference>
<keyword evidence="14" id="KW-1185">Reference proteome</keyword>
<dbReference type="SUPFAM" id="SSF48334">
    <property type="entry name" value="DNA repair protein MutS, domain III"/>
    <property type="match status" value="1"/>
</dbReference>
<feature type="domain" description="DNA mismatch repair proteins mutS family" evidence="12">
    <location>
        <begin position="765"/>
        <end position="781"/>
    </location>
</feature>
<protein>
    <submittedName>
        <fullName evidence="13">Dna mismatch repair protein</fullName>
    </submittedName>
</protein>
<evidence type="ECO:0000256" key="6">
    <source>
        <dbReference type="ARBA" id="ARBA00023125"/>
    </source>
</evidence>
<dbReference type="Proteomes" id="UP000054845">
    <property type="component" value="Unassembled WGS sequence"/>
</dbReference>
<dbReference type="PROSITE" id="PS00486">
    <property type="entry name" value="DNA_MISMATCH_REPAIR_2"/>
    <property type="match status" value="1"/>
</dbReference>
<proteinExistence type="inferred from homology"/>
<dbReference type="GO" id="GO:0006298">
    <property type="term" value="P:mismatch repair"/>
    <property type="evidence" value="ECO:0007669"/>
    <property type="project" value="InterPro"/>
</dbReference>
<comment type="similarity">
    <text evidence="2 10">Belongs to the DNA mismatch repair MutS family.</text>
</comment>
<dbReference type="InterPro" id="IPR027417">
    <property type="entry name" value="P-loop_NTPase"/>
</dbReference>
<dbReference type="GO" id="GO:0140664">
    <property type="term" value="F:ATP-dependent DNA damage sensor activity"/>
    <property type="evidence" value="ECO:0007669"/>
    <property type="project" value="InterPro"/>
</dbReference>
<dbReference type="FunFam" id="1.10.1420.10:FF:000015">
    <property type="entry name" value="DNA mismatch repair protein Msh2"/>
    <property type="match status" value="1"/>
</dbReference>
<dbReference type="PANTHER" id="PTHR11361">
    <property type="entry name" value="DNA MISMATCH REPAIR PROTEIN MUTS FAMILY MEMBER"/>
    <property type="match status" value="1"/>
</dbReference>
<dbReference type="InterPro" id="IPR007695">
    <property type="entry name" value="DNA_mismatch_repair_MutS-lik_N"/>
</dbReference>
<dbReference type="InterPro" id="IPR007861">
    <property type="entry name" value="DNA_mismatch_repair_MutS_clamp"/>
</dbReference>
<dbReference type="Pfam" id="PF00488">
    <property type="entry name" value="MutS_V"/>
    <property type="match status" value="1"/>
</dbReference>
<dbReference type="InterPro" id="IPR000432">
    <property type="entry name" value="DNA_mismatch_repair_MutS_C"/>
</dbReference>
<evidence type="ECO:0000256" key="5">
    <source>
        <dbReference type="ARBA" id="ARBA00022840"/>
    </source>
</evidence>
<dbReference type="SMART" id="SM00534">
    <property type="entry name" value="MUTSac"/>
    <property type="match status" value="1"/>
</dbReference>
<dbReference type="Pfam" id="PF05190">
    <property type="entry name" value="MutS_IV"/>
    <property type="match status" value="1"/>
</dbReference>
<sequence>MSGHMYGGGGYGAGSGAGAGPSGSNEKPELGLDQAAETSFVAFFRSMTPASEGTVRLFDRGDFYSAHGDAAMLVASTVFKTHSVLKQLGKSSKGGELSSVTLSRAAARDFLRDALTVKQLRVEIWAGGGKRSNVWTLAKQASPGNLQTVEDLLFTHADLVTSPIILALRLANVDGVRTVGAAFADASSRQLGLAQFADNDLFSNVESLVIQLGVKECLIPADEKDTDYDLSRLRTVLDRCNCVLTERRKGDFQPKDVEQDLLRLLADTSAGTAQHEFGLKVSLGACAALISYLDLMTEQLNFGQYTIREHDLGQYLRLDASALRALSVFPEPGATGGNKSMSIYGLLNKCKTAQGQRMLAQWLKQPLVNVLEIRKRHTLVDAFVEHSDVRTALQMDQLRMMPDLHRISKRFQMGVATLEDVVRVYQAALRLPQMADLLSEARSMDESSHPLDESFIAPFKTLQEQLSRFLEMVEETLDLDELEHHNFVIKAGFDDRLQSIKASLDTVRDNLDNEHRRVGKDLNMELDKKLHMENHSTYGYCLRLTRADAKVLSGKKKGYVELATIKNGVHFTTPVLRELSDDFRSLSEQYTSQQAGLVKDVIGIAASYCPPLERLNVLLATLDVLLSFAHVSACAPVPYTRPQIVEKGLEAPLRVEEARHPCIEVQDDISFIANDVDMSPGESEFLIITGPNMGGKSTFIRQVGILALLSQVGCFVPAAEGARIPVFDCILARVGAGDSQLKGVSTFMSEMLETATILKTATKDSLIIIDELGRGTSTYDGFGLAWAISEWIATEIRCKTLFASHFAEITNLAVQQPHVKNLKVLAHVSEKSKEGAANATAHSEQDITLLYRVEPGVGDKSYGLHVAALAGFPDSILRLAKRKAEELEDLEDEDTDSPLKLPKDVTDRGTALVEEFLLTWAKRSAALEGADDENVGMTNGSDPSSKRRRTVDPKAELAELRRTVEEFRPRCEADPWVKAVLESF</sequence>
<keyword evidence="8" id="KW-0539">Nucleus</keyword>
<keyword evidence="4 10" id="KW-0227">DNA damage</keyword>
<dbReference type="InterPro" id="IPR007860">
    <property type="entry name" value="DNA_mmatch_repair_MutS_con_dom"/>
</dbReference>
<dbReference type="SUPFAM" id="SSF53150">
    <property type="entry name" value="DNA repair protein MutS, domain II"/>
    <property type="match status" value="1"/>
</dbReference>
<dbReference type="Gene3D" id="3.40.50.300">
    <property type="entry name" value="P-loop containing nucleotide triphosphate hydrolases"/>
    <property type="match status" value="1"/>
</dbReference>
<dbReference type="InterPro" id="IPR016151">
    <property type="entry name" value="DNA_mismatch_repair_MutS_N"/>
</dbReference>
<dbReference type="Gene3D" id="3.40.1170.10">
    <property type="entry name" value="DNA repair protein MutS, domain I"/>
    <property type="match status" value="1"/>
</dbReference>
<evidence type="ECO:0000256" key="1">
    <source>
        <dbReference type="ARBA" id="ARBA00004123"/>
    </source>
</evidence>
<dbReference type="EMBL" id="CCYA01000181">
    <property type="protein sequence ID" value="CEH12714.1"/>
    <property type="molecule type" value="Genomic_DNA"/>
</dbReference>
<dbReference type="AlphaFoldDB" id="A0A0N7L939"/>
<organism evidence="13 14">
    <name type="scientific">Ceraceosorus bombacis</name>
    <dbReference type="NCBI Taxonomy" id="401625"/>
    <lineage>
        <taxon>Eukaryota</taxon>
        <taxon>Fungi</taxon>
        <taxon>Dikarya</taxon>
        <taxon>Basidiomycota</taxon>
        <taxon>Ustilaginomycotina</taxon>
        <taxon>Exobasidiomycetes</taxon>
        <taxon>Ceraceosorales</taxon>
        <taxon>Ceraceosoraceae</taxon>
        <taxon>Ceraceosorus</taxon>
    </lineage>
</organism>
<dbReference type="InterPro" id="IPR011184">
    <property type="entry name" value="DNA_mismatch_repair_Msh2"/>
</dbReference>
<evidence type="ECO:0000256" key="9">
    <source>
        <dbReference type="ARBA" id="ARBA00064337"/>
    </source>
</evidence>
<dbReference type="Pfam" id="PF01624">
    <property type="entry name" value="MutS_I"/>
    <property type="match status" value="1"/>
</dbReference>
<evidence type="ECO:0000256" key="2">
    <source>
        <dbReference type="ARBA" id="ARBA00006271"/>
    </source>
</evidence>
<evidence type="ECO:0000259" key="12">
    <source>
        <dbReference type="PROSITE" id="PS00486"/>
    </source>
</evidence>
<dbReference type="OrthoDB" id="121051at2759"/>
<evidence type="ECO:0000256" key="7">
    <source>
        <dbReference type="ARBA" id="ARBA00023204"/>
    </source>
</evidence>
<keyword evidence="7 10" id="KW-0234">DNA repair</keyword>
<name>A0A0N7L939_9BASI</name>
<keyword evidence="5" id="KW-0067">ATP-binding</keyword>
<dbReference type="InterPro" id="IPR007696">
    <property type="entry name" value="DNA_mismatch_repair_MutS_core"/>
</dbReference>
<evidence type="ECO:0000256" key="11">
    <source>
        <dbReference type="SAM" id="MobiDB-lite"/>
    </source>
</evidence>
<dbReference type="InterPro" id="IPR036678">
    <property type="entry name" value="MutS_con_dom_sf"/>
</dbReference>
<dbReference type="SUPFAM" id="SSF52540">
    <property type="entry name" value="P-loop containing nucleoside triphosphate hydrolases"/>
    <property type="match status" value="1"/>
</dbReference>
<dbReference type="STRING" id="401625.A0A0N7L939"/>
<keyword evidence="3 10" id="KW-0547">Nucleotide-binding</keyword>
<dbReference type="FunFam" id="1.10.1420.10:FF:000017">
    <property type="entry name" value="DNA mismatch repair protein Msh2"/>
    <property type="match status" value="1"/>
</dbReference>
<dbReference type="GO" id="GO:0032301">
    <property type="term" value="C:MutSalpha complex"/>
    <property type="evidence" value="ECO:0007669"/>
    <property type="project" value="TreeGrafter"/>
</dbReference>
<dbReference type="Gene3D" id="1.10.1420.10">
    <property type="match status" value="2"/>
</dbReference>
<dbReference type="PIRSF" id="PIRSF005813">
    <property type="entry name" value="MSH2"/>
    <property type="match status" value="1"/>
</dbReference>
<dbReference type="Gene3D" id="3.30.420.110">
    <property type="entry name" value="MutS, connector domain"/>
    <property type="match status" value="1"/>
</dbReference>